<dbReference type="GO" id="GO:0005829">
    <property type="term" value="C:cytosol"/>
    <property type="evidence" value="ECO:0007669"/>
    <property type="project" value="TreeGrafter"/>
</dbReference>
<dbReference type="NCBIfam" id="TIGR00086">
    <property type="entry name" value="smpB"/>
    <property type="match status" value="1"/>
</dbReference>
<dbReference type="GO" id="GO:0003723">
    <property type="term" value="F:RNA binding"/>
    <property type="evidence" value="ECO:0007669"/>
    <property type="project" value="UniProtKB-KW"/>
</dbReference>
<organism evidence="3">
    <name type="scientific">metagenome</name>
    <dbReference type="NCBI Taxonomy" id="256318"/>
    <lineage>
        <taxon>unclassified sequences</taxon>
        <taxon>metagenomes</taxon>
    </lineage>
</organism>
<dbReference type="AlphaFoldDB" id="A0A380TII5"/>
<protein>
    <submittedName>
        <fullName evidence="3">SsrA-binding protein</fullName>
    </submittedName>
</protein>
<dbReference type="HAMAP" id="MF_00023">
    <property type="entry name" value="SmpB"/>
    <property type="match status" value="1"/>
</dbReference>
<gene>
    <name evidence="3" type="primary">smpB</name>
    <name evidence="3" type="ORF">DF3PB_450015</name>
</gene>
<evidence type="ECO:0000313" key="3">
    <source>
        <dbReference type="EMBL" id="SUS07511.1"/>
    </source>
</evidence>
<dbReference type="PROSITE" id="PS01317">
    <property type="entry name" value="SSRP"/>
    <property type="match status" value="1"/>
</dbReference>
<dbReference type="GO" id="GO:0070930">
    <property type="term" value="P:trans-translation-dependent protein tagging"/>
    <property type="evidence" value="ECO:0007669"/>
    <property type="project" value="TreeGrafter"/>
</dbReference>
<accession>A0A380TII5</accession>
<dbReference type="PANTHER" id="PTHR30308">
    <property type="entry name" value="TMRNA-BINDING COMPONENT OF TRANS-TRANSLATION TAGGING COMPLEX"/>
    <property type="match status" value="1"/>
</dbReference>
<dbReference type="PANTHER" id="PTHR30308:SF2">
    <property type="entry name" value="SSRA-BINDING PROTEIN"/>
    <property type="match status" value="1"/>
</dbReference>
<evidence type="ECO:0000256" key="1">
    <source>
        <dbReference type="ARBA" id="ARBA00022490"/>
    </source>
</evidence>
<keyword evidence="1" id="KW-0963">Cytoplasm</keyword>
<dbReference type="InterPro" id="IPR023620">
    <property type="entry name" value="SmpB"/>
</dbReference>
<keyword evidence="2" id="KW-0694">RNA-binding</keyword>
<dbReference type="InterPro" id="IPR020081">
    <property type="entry name" value="SsrA-bd_prot_CS"/>
</dbReference>
<sequence>MASRDDERAKAQRTVAQNRRARHDYFIEETLEAGIVLQGSEVKSLRRGHVSLNEAYAGEKGGELFLFNAHIAPYAAAMPFGHEAKRPRKLLLHTRQINKLTGAIQRAGMTLVPLAIYFNDRGIAKVSLGLARGKRKVDVREAVKAREWQRQKSRLLHSRRGSDD</sequence>
<name>A0A380TII5_9ZZZZ</name>
<dbReference type="CDD" id="cd09294">
    <property type="entry name" value="SmpB"/>
    <property type="match status" value="1"/>
</dbReference>
<proteinExistence type="inferred from homology"/>
<dbReference type="EMBL" id="UIDG01000390">
    <property type="protein sequence ID" value="SUS07511.1"/>
    <property type="molecule type" value="Genomic_DNA"/>
</dbReference>
<dbReference type="InterPro" id="IPR000037">
    <property type="entry name" value="SsrA-bd_prot"/>
</dbReference>
<dbReference type="SUPFAM" id="SSF74982">
    <property type="entry name" value="Small protein B (SmpB)"/>
    <property type="match status" value="1"/>
</dbReference>
<evidence type="ECO:0000256" key="2">
    <source>
        <dbReference type="ARBA" id="ARBA00022884"/>
    </source>
</evidence>
<dbReference type="Gene3D" id="2.40.280.10">
    <property type="match status" value="1"/>
</dbReference>
<reference evidence="3" key="1">
    <citation type="submission" date="2018-07" db="EMBL/GenBank/DDBJ databases">
        <authorList>
            <person name="Quirk P.G."/>
            <person name="Krulwich T.A."/>
        </authorList>
    </citation>
    <scope>NUCLEOTIDE SEQUENCE</scope>
</reference>
<dbReference type="NCBIfam" id="NF003843">
    <property type="entry name" value="PRK05422.1"/>
    <property type="match status" value="1"/>
</dbReference>
<dbReference type="Pfam" id="PF01668">
    <property type="entry name" value="SmpB"/>
    <property type="match status" value="1"/>
</dbReference>